<reference evidence="2 3" key="1">
    <citation type="submission" date="2018-06" db="EMBL/GenBank/DDBJ databases">
        <authorList>
            <consortium name="Pathogen Informatics"/>
            <person name="Doyle S."/>
        </authorList>
    </citation>
    <scope>NUCLEOTIDE SEQUENCE [LARGE SCALE GENOMIC DNA]</scope>
    <source>
        <strain evidence="2 3">NCTC10738</strain>
    </source>
</reference>
<feature type="region of interest" description="Disordered" evidence="1">
    <location>
        <begin position="203"/>
        <end position="223"/>
    </location>
</feature>
<organism evidence="2 3">
    <name type="scientific">Shewanella algae</name>
    <dbReference type="NCBI Taxonomy" id="38313"/>
    <lineage>
        <taxon>Bacteria</taxon>
        <taxon>Pseudomonadati</taxon>
        <taxon>Pseudomonadota</taxon>
        <taxon>Gammaproteobacteria</taxon>
        <taxon>Alteromonadales</taxon>
        <taxon>Shewanellaceae</taxon>
        <taxon>Shewanella</taxon>
    </lineage>
</organism>
<dbReference type="Proteomes" id="UP000254069">
    <property type="component" value="Unassembled WGS sequence"/>
</dbReference>
<accession>A0A379Z1T2</accession>
<protein>
    <recommendedName>
        <fullName evidence="4">HNH endonuclease</fullName>
    </recommendedName>
</protein>
<dbReference type="Pfam" id="PF12639">
    <property type="entry name" value="Colicin-DNase"/>
    <property type="match status" value="1"/>
</dbReference>
<sequence length="223" mass="25124">MMDLLAIKEIASKLQPELSKMLESIDTNSIDLNELDRPILKQMDAKPECGEGEARPLTQEEKDYYKEKIGCSGSLLENATIDENGKIYIKTINESKEGQTGEDGVIYERKTVEINGVEIEGVFPQFNSAIDVQLPEELIKAKDTAQAEYANEALKEKVENDPEFAKQFSDEQLEQIENGETPDGYTWHHGEEYGEMQLISTEEHQNNRHTGGKAIWGGGKENR</sequence>
<keyword evidence="3" id="KW-1185">Reference proteome</keyword>
<evidence type="ECO:0000313" key="3">
    <source>
        <dbReference type="Proteomes" id="UP000254069"/>
    </source>
</evidence>
<gene>
    <name evidence="2" type="ORF">NCTC10738_00825</name>
</gene>
<evidence type="ECO:0008006" key="4">
    <source>
        <dbReference type="Google" id="ProtNLM"/>
    </source>
</evidence>
<proteinExistence type="predicted"/>
<feature type="compositionally biased region" description="Gly residues" evidence="1">
    <location>
        <begin position="214"/>
        <end position="223"/>
    </location>
</feature>
<dbReference type="RefSeq" id="WP_115389225.1">
    <property type="nucleotide sequence ID" value="NZ_JADZHC010000058.1"/>
</dbReference>
<evidence type="ECO:0000256" key="1">
    <source>
        <dbReference type="SAM" id="MobiDB-lite"/>
    </source>
</evidence>
<evidence type="ECO:0000313" key="2">
    <source>
        <dbReference type="EMBL" id="SUI54036.1"/>
    </source>
</evidence>
<dbReference type="AlphaFoldDB" id="A0A379Z1T2"/>
<name>A0A379Z1T2_9GAMM</name>
<dbReference type="EMBL" id="UGYO01000001">
    <property type="protein sequence ID" value="SUI54036.1"/>
    <property type="molecule type" value="Genomic_DNA"/>
</dbReference>